<gene>
    <name evidence="1" type="ORF">GDO81_001392</name>
</gene>
<name>A0AAV7DC01_ENGPU</name>
<dbReference type="AlphaFoldDB" id="A0AAV7DC01"/>
<organism evidence="1 2">
    <name type="scientific">Engystomops pustulosus</name>
    <name type="common">Tungara frog</name>
    <name type="synonym">Physalaemus pustulosus</name>
    <dbReference type="NCBI Taxonomy" id="76066"/>
    <lineage>
        <taxon>Eukaryota</taxon>
        <taxon>Metazoa</taxon>
        <taxon>Chordata</taxon>
        <taxon>Craniata</taxon>
        <taxon>Vertebrata</taxon>
        <taxon>Euteleostomi</taxon>
        <taxon>Amphibia</taxon>
        <taxon>Batrachia</taxon>
        <taxon>Anura</taxon>
        <taxon>Neobatrachia</taxon>
        <taxon>Hyloidea</taxon>
        <taxon>Leptodactylidae</taxon>
        <taxon>Leiuperinae</taxon>
        <taxon>Engystomops</taxon>
    </lineage>
</organism>
<protein>
    <submittedName>
        <fullName evidence="1">Uncharacterized protein</fullName>
    </submittedName>
</protein>
<dbReference type="EMBL" id="WNYA01000001">
    <property type="protein sequence ID" value="KAG8595002.1"/>
    <property type="molecule type" value="Genomic_DNA"/>
</dbReference>
<comment type="caution">
    <text evidence="1">The sequence shown here is derived from an EMBL/GenBank/DDBJ whole genome shotgun (WGS) entry which is preliminary data.</text>
</comment>
<evidence type="ECO:0000313" key="2">
    <source>
        <dbReference type="Proteomes" id="UP000824782"/>
    </source>
</evidence>
<sequence>MCRLPSYSSCAACLRLSGYVPCTARGELDSFYQNLIIQCMDNKTYVQQEGGIIRHGGQRRGHKEGGFRVIFPHMYVYNEGSIFYIPF</sequence>
<reference evidence="1" key="1">
    <citation type="thesis" date="2020" institute="ProQuest LLC" country="789 East Eisenhower Parkway, Ann Arbor, MI, USA">
        <title>Comparative Genomics and Chromosome Evolution.</title>
        <authorList>
            <person name="Mudd A.B."/>
        </authorList>
    </citation>
    <scope>NUCLEOTIDE SEQUENCE</scope>
    <source>
        <strain evidence="1">237g6f4</strain>
        <tissue evidence="1">Blood</tissue>
    </source>
</reference>
<dbReference type="Proteomes" id="UP000824782">
    <property type="component" value="Unassembled WGS sequence"/>
</dbReference>
<accession>A0AAV7DC01</accession>
<proteinExistence type="predicted"/>
<keyword evidence="2" id="KW-1185">Reference proteome</keyword>
<evidence type="ECO:0000313" key="1">
    <source>
        <dbReference type="EMBL" id="KAG8595002.1"/>
    </source>
</evidence>